<organism evidence="4 5">
    <name type="scientific">Steroidobacter agaridevorans</name>
    <dbReference type="NCBI Taxonomy" id="2695856"/>
    <lineage>
        <taxon>Bacteria</taxon>
        <taxon>Pseudomonadati</taxon>
        <taxon>Pseudomonadota</taxon>
        <taxon>Gammaproteobacteria</taxon>
        <taxon>Steroidobacterales</taxon>
        <taxon>Steroidobacteraceae</taxon>
        <taxon>Steroidobacter</taxon>
    </lineage>
</organism>
<feature type="region of interest" description="Disordered" evidence="3">
    <location>
        <begin position="1"/>
        <end position="24"/>
    </location>
</feature>
<name>A0A829YN01_9GAMM</name>
<keyword evidence="5" id="KW-1185">Reference proteome</keyword>
<comment type="caution">
    <text evidence="4">The sequence shown here is derived from an EMBL/GenBank/DDBJ whole genome shotgun (WGS) entry which is preliminary data.</text>
</comment>
<dbReference type="InterPro" id="IPR006442">
    <property type="entry name" value="Antitoxin_Phd/YefM"/>
</dbReference>
<reference evidence="5" key="1">
    <citation type="submission" date="2020-01" db="EMBL/GenBank/DDBJ databases">
        <title>'Steroidobacter agaridevorans' sp. nov., agar-degrading bacteria isolated from rhizosphere soils.</title>
        <authorList>
            <person name="Ikenaga M."/>
            <person name="Kataoka M."/>
            <person name="Murouchi A."/>
            <person name="Katsuragi S."/>
            <person name="Sakai M."/>
        </authorList>
    </citation>
    <scope>NUCLEOTIDE SEQUENCE [LARGE SCALE GENOMIC DNA]</scope>
    <source>
        <strain evidence="5">YU21-B</strain>
    </source>
</reference>
<protein>
    <recommendedName>
        <fullName evidence="2">Antitoxin</fullName>
    </recommendedName>
</protein>
<evidence type="ECO:0000256" key="1">
    <source>
        <dbReference type="ARBA" id="ARBA00009981"/>
    </source>
</evidence>
<sequence>MTRSPKSKSGAPKKPQRAAAKNRRGYWVLQDAKARFSELVRKVRSEGPQHVTVHGRDEVVVIAAEDFRRMKGDVTGEALIAAMQASPYRDVDIAPKREPMPVRDISL</sequence>
<dbReference type="Pfam" id="PF02604">
    <property type="entry name" value="PhdYeFM_antitox"/>
    <property type="match status" value="1"/>
</dbReference>
<evidence type="ECO:0000256" key="3">
    <source>
        <dbReference type="SAM" id="MobiDB-lite"/>
    </source>
</evidence>
<dbReference type="Gene3D" id="3.40.1620.10">
    <property type="entry name" value="YefM-like domain"/>
    <property type="match status" value="1"/>
</dbReference>
<comment type="similarity">
    <text evidence="1 2">Belongs to the phD/YefM antitoxin family.</text>
</comment>
<dbReference type="RefSeq" id="WP_161815822.1">
    <property type="nucleotide sequence ID" value="NZ_BLJN01000008.1"/>
</dbReference>
<dbReference type="EMBL" id="BLJN01000008">
    <property type="protein sequence ID" value="GFE84222.1"/>
    <property type="molecule type" value="Genomic_DNA"/>
</dbReference>
<proteinExistence type="inferred from homology"/>
<evidence type="ECO:0000256" key="2">
    <source>
        <dbReference type="RuleBase" id="RU362080"/>
    </source>
</evidence>
<dbReference type="InterPro" id="IPR036165">
    <property type="entry name" value="YefM-like_sf"/>
</dbReference>
<dbReference type="AlphaFoldDB" id="A0A829YN01"/>
<dbReference type="SUPFAM" id="SSF143120">
    <property type="entry name" value="YefM-like"/>
    <property type="match status" value="1"/>
</dbReference>
<dbReference type="NCBIfam" id="TIGR01552">
    <property type="entry name" value="phd_fam"/>
    <property type="match status" value="1"/>
</dbReference>
<comment type="function">
    <text evidence="2">Antitoxin component of a type II toxin-antitoxin (TA) system.</text>
</comment>
<gene>
    <name evidence="4" type="ORF">GCM10011487_62220</name>
</gene>
<accession>A0A829YN01</accession>
<dbReference type="Proteomes" id="UP000445000">
    <property type="component" value="Unassembled WGS sequence"/>
</dbReference>
<evidence type="ECO:0000313" key="4">
    <source>
        <dbReference type="EMBL" id="GFE84222.1"/>
    </source>
</evidence>
<feature type="compositionally biased region" description="Basic residues" evidence="3">
    <location>
        <begin position="14"/>
        <end position="24"/>
    </location>
</feature>
<evidence type="ECO:0000313" key="5">
    <source>
        <dbReference type="Proteomes" id="UP000445000"/>
    </source>
</evidence>